<dbReference type="InterPro" id="IPR023353">
    <property type="entry name" value="LemA-like_dom_sf"/>
</dbReference>
<evidence type="ECO:0000256" key="1">
    <source>
        <dbReference type="ARBA" id="ARBA00004167"/>
    </source>
</evidence>
<dbReference type="Pfam" id="PF04011">
    <property type="entry name" value="LemA"/>
    <property type="match status" value="1"/>
</dbReference>
<sequence length="193" mass="21663">MKKSTIILIVVIAIVAIWFISGYNSLVTIDEKVSGEWANVEAQYQRRADLIPNLVSTVKGYAKHEQETLEGVITARSQATQIKMNADDLTPEKLAEYQKAQGAITSALGKLLAITEKYPDLKANQQFSDLQAQLEGTENRINVARINFNQTAKEFNTSIRRFPKNILASMFGFNKRAYFEAEESAKQAPKVEF</sequence>
<proteinExistence type="inferred from homology"/>
<dbReference type="EMBL" id="AMCI01002054">
    <property type="protein sequence ID" value="EJX03741.1"/>
    <property type="molecule type" value="Genomic_DNA"/>
</dbReference>
<dbReference type="SUPFAM" id="SSF140478">
    <property type="entry name" value="LemA-like"/>
    <property type="match status" value="1"/>
</dbReference>
<accession>J9CU45</accession>
<comment type="similarity">
    <text evidence="2">Belongs to the LemA family.</text>
</comment>
<gene>
    <name evidence="7" type="ORF">EVA_08152</name>
</gene>
<dbReference type="PANTHER" id="PTHR34478">
    <property type="entry name" value="PROTEIN LEMA"/>
    <property type="match status" value="1"/>
</dbReference>
<evidence type="ECO:0000256" key="2">
    <source>
        <dbReference type="ARBA" id="ARBA00008854"/>
    </source>
</evidence>
<dbReference type="GO" id="GO:0016020">
    <property type="term" value="C:membrane"/>
    <property type="evidence" value="ECO:0007669"/>
    <property type="project" value="UniProtKB-SubCell"/>
</dbReference>
<evidence type="ECO:0000256" key="3">
    <source>
        <dbReference type="ARBA" id="ARBA00022692"/>
    </source>
</evidence>
<comment type="caution">
    <text evidence="7">The sequence shown here is derived from an EMBL/GenBank/DDBJ whole genome shotgun (WGS) entry which is preliminary data.</text>
</comment>
<dbReference type="PANTHER" id="PTHR34478:SF2">
    <property type="entry name" value="MEMBRANE PROTEIN"/>
    <property type="match status" value="1"/>
</dbReference>
<evidence type="ECO:0000313" key="7">
    <source>
        <dbReference type="EMBL" id="EJX03741.1"/>
    </source>
</evidence>
<name>J9CU45_9ZZZZ</name>
<comment type="subcellular location">
    <subcellularLocation>
        <location evidence="1">Membrane</location>
        <topology evidence="1">Single-pass membrane protein</topology>
    </subcellularLocation>
</comment>
<protein>
    <submittedName>
        <fullName evidence="7">LemA family protein</fullName>
    </submittedName>
</protein>
<keyword evidence="3 6" id="KW-0812">Transmembrane</keyword>
<evidence type="ECO:0000256" key="6">
    <source>
        <dbReference type="SAM" id="Phobius"/>
    </source>
</evidence>
<dbReference type="Gene3D" id="1.20.1440.20">
    <property type="entry name" value="LemA-like domain"/>
    <property type="match status" value="1"/>
</dbReference>
<organism evidence="7">
    <name type="scientific">gut metagenome</name>
    <dbReference type="NCBI Taxonomy" id="749906"/>
    <lineage>
        <taxon>unclassified sequences</taxon>
        <taxon>metagenomes</taxon>
        <taxon>organismal metagenomes</taxon>
    </lineage>
</organism>
<keyword evidence="5 6" id="KW-0472">Membrane</keyword>
<dbReference type="AlphaFoldDB" id="J9CU45"/>
<reference evidence="7" key="1">
    <citation type="journal article" date="2012" name="PLoS ONE">
        <title>Gene sets for utilization of primary and secondary nutrition supplies in the distal gut of endangered iberian lynx.</title>
        <authorList>
            <person name="Alcaide M."/>
            <person name="Messina E."/>
            <person name="Richter M."/>
            <person name="Bargiela R."/>
            <person name="Peplies J."/>
            <person name="Huws S.A."/>
            <person name="Newbold C.J."/>
            <person name="Golyshin P.N."/>
            <person name="Simon M.A."/>
            <person name="Lopez G."/>
            <person name="Yakimov M.M."/>
            <person name="Ferrer M."/>
        </authorList>
    </citation>
    <scope>NUCLEOTIDE SEQUENCE</scope>
</reference>
<keyword evidence="4 6" id="KW-1133">Transmembrane helix</keyword>
<evidence type="ECO:0000256" key="5">
    <source>
        <dbReference type="ARBA" id="ARBA00023136"/>
    </source>
</evidence>
<feature type="transmembrane region" description="Helical" evidence="6">
    <location>
        <begin position="6"/>
        <end position="26"/>
    </location>
</feature>
<dbReference type="InterPro" id="IPR007156">
    <property type="entry name" value="MamQ_LemA"/>
</dbReference>
<evidence type="ECO:0000256" key="4">
    <source>
        <dbReference type="ARBA" id="ARBA00022989"/>
    </source>
</evidence>